<dbReference type="AlphaFoldDB" id="A0A3S5FG14"/>
<accession>A0A3S5FG14</accession>
<gene>
    <name evidence="2" type="ORF">PXEA_LOCUS28753</name>
</gene>
<name>A0A3S5FG14_9PLAT</name>
<feature type="region of interest" description="Disordered" evidence="1">
    <location>
        <begin position="203"/>
        <end position="283"/>
    </location>
</feature>
<evidence type="ECO:0000313" key="2">
    <source>
        <dbReference type="EMBL" id="VEL35313.1"/>
    </source>
</evidence>
<dbReference type="EMBL" id="CAAALY010249555">
    <property type="protein sequence ID" value="VEL35313.1"/>
    <property type="molecule type" value="Genomic_DNA"/>
</dbReference>
<sequence>MVDVYTRPQVQSAFELHHSADSSDWTGDLLAPDNHDNTSHGYCRSCCCPTLETHHQSSPLPREHYRATAFPEVFSPDSVKSFHWQCMTPSNSCTVPVSTPIPTMTTKDHTFSMVTQSRASGDQQTCCQTHGGEEHLMYRSSQPTPVAWFPWAQELTHTPLCHQPGYDICSLGQMMSDTRFLQCNENIESLNIRTQYALEGYSNQAEEEVGDEEGCEEEEDEGEEEDEEEEEEEGLHESENSDESDEGSGYDKEDEDEGGKKQDDKVISMGSGQTVEKYRRDPEKQSAMHVYCSSYLSSSCHSLTSSIIPTLFNHPDSYYCCSSFANLVSTLPGFPCHHPPLSSPPIHTKGTDELQEKTFSVNHPQLPYESSSFCITASSTQPGNQMVSSIESPGSLYSLASAAGPSEVNLDADEERSVHLRYRPNSPQRCCGERQAKRKTAVAPATKVAECSGQLATSKEARTRNEMERNGLACETAVRVIEAVKLASGVEPDPTSKFTIDQVSSVLS</sequence>
<proteinExistence type="predicted"/>
<organism evidence="2 3">
    <name type="scientific">Protopolystoma xenopodis</name>
    <dbReference type="NCBI Taxonomy" id="117903"/>
    <lineage>
        <taxon>Eukaryota</taxon>
        <taxon>Metazoa</taxon>
        <taxon>Spiralia</taxon>
        <taxon>Lophotrochozoa</taxon>
        <taxon>Platyhelminthes</taxon>
        <taxon>Monogenea</taxon>
        <taxon>Polyopisthocotylea</taxon>
        <taxon>Polystomatidea</taxon>
        <taxon>Polystomatidae</taxon>
        <taxon>Protopolystoma</taxon>
    </lineage>
</organism>
<reference evidence="2" key="1">
    <citation type="submission" date="2018-11" db="EMBL/GenBank/DDBJ databases">
        <authorList>
            <consortium name="Pathogen Informatics"/>
        </authorList>
    </citation>
    <scope>NUCLEOTIDE SEQUENCE</scope>
</reference>
<dbReference type="Proteomes" id="UP000784294">
    <property type="component" value="Unassembled WGS sequence"/>
</dbReference>
<evidence type="ECO:0000256" key="1">
    <source>
        <dbReference type="SAM" id="MobiDB-lite"/>
    </source>
</evidence>
<keyword evidence="3" id="KW-1185">Reference proteome</keyword>
<protein>
    <submittedName>
        <fullName evidence="2">Uncharacterized protein</fullName>
    </submittedName>
</protein>
<feature type="compositionally biased region" description="Acidic residues" evidence="1">
    <location>
        <begin position="205"/>
        <end position="257"/>
    </location>
</feature>
<comment type="caution">
    <text evidence="2">The sequence shown here is derived from an EMBL/GenBank/DDBJ whole genome shotgun (WGS) entry which is preliminary data.</text>
</comment>
<evidence type="ECO:0000313" key="3">
    <source>
        <dbReference type="Proteomes" id="UP000784294"/>
    </source>
</evidence>